<organism evidence="1 2">
    <name type="scientific">Ciona intestinalis</name>
    <name type="common">Transparent sea squirt</name>
    <name type="synonym">Ascidia intestinalis</name>
    <dbReference type="NCBI Taxonomy" id="7719"/>
    <lineage>
        <taxon>Eukaryota</taxon>
        <taxon>Metazoa</taxon>
        <taxon>Chordata</taxon>
        <taxon>Tunicata</taxon>
        <taxon>Ascidiacea</taxon>
        <taxon>Phlebobranchia</taxon>
        <taxon>Cionidae</taxon>
        <taxon>Ciona</taxon>
    </lineage>
</organism>
<evidence type="ECO:0000313" key="1">
    <source>
        <dbReference type="Ensembl" id="ENSCINP00000030717.1"/>
    </source>
</evidence>
<dbReference type="Ensembl" id="ENSCINT00000035607.1">
    <property type="protein sequence ID" value="ENSCINP00000030717.1"/>
    <property type="gene ID" value="ENSCING00000022862.1"/>
</dbReference>
<dbReference type="Proteomes" id="UP000008144">
    <property type="component" value="Chromosome 10"/>
</dbReference>
<reference evidence="2" key="1">
    <citation type="journal article" date="2002" name="Science">
        <title>The draft genome of Ciona intestinalis: insights into chordate and vertebrate origins.</title>
        <authorList>
            <person name="Dehal P."/>
            <person name="Satou Y."/>
            <person name="Campbell R.K."/>
            <person name="Chapman J."/>
            <person name="Degnan B."/>
            <person name="De Tomaso A."/>
            <person name="Davidson B."/>
            <person name="Di Gregorio A."/>
            <person name="Gelpke M."/>
            <person name="Goodstein D.M."/>
            <person name="Harafuji N."/>
            <person name="Hastings K.E."/>
            <person name="Ho I."/>
            <person name="Hotta K."/>
            <person name="Huang W."/>
            <person name="Kawashima T."/>
            <person name="Lemaire P."/>
            <person name="Martinez D."/>
            <person name="Meinertzhagen I.A."/>
            <person name="Necula S."/>
            <person name="Nonaka M."/>
            <person name="Putnam N."/>
            <person name="Rash S."/>
            <person name="Saiga H."/>
            <person name="Satake M."/>
            <person name="Terry A."/>
            <person name="Yamada L."/>
            <person name="Wang H.G."/>
            <person name="Awazu S."/>
            <person name="Azumi K."/>
            <person name="Boore J."/>
            <person name="Branno M."/>
            <person name="Chin-Bow S."/>
            <person name="DeSantis R."/>
            <person name="Doyle S."/>
            <person name="Francino P."/>
            <person name="Keys D.N."/>
            <person name="Haga S."/>
            <person name="Hayashi H."/>
            <person name="Hino K."/>
            <person name="Imai K.S."/>
            <person name="Inaba K."/>
            <person name="Kano S."/>
            <person name="Kobayashi K."/>
            <person name="Kobayashi M."/>
            <person name="Lee B.I."/>
            <person name="Makabe K.W."/>
            <person name="Manohar C."/>
            <person name="Matassi G."/>
            <person name="Medina M."/>
            <person name="Mochizuki Y."/>
            <person name="Mount S."/>
            <person name="Morishita T."/>
            <person name="Miura S."/>
            <person name="Nakayama A."/>
            <person name="Nishizaka S."/>
            <person name="Nomoto H."/>
            <person name="Ohta F."/>
            <person name="Oishi K."/>
            <person name="Rigoutsos I."/>
            <person name="Sano M."/>
            <person name="Sasaki A."/>
            <person name="Sasakura Y."/>
            <person name="Shoguchi E."/>
            <person name="Shin-i T."/>
            <person name="Spagnuolo A."/>
            <person name="Stainier D."/>
            <person name="Suzuki M.M."/>
            <person name="Tassy O."/>
            <person name="Takatori N."/>
            <person name="Tokuoka M."/>
            <person name="Yagi K."/>
            <person name="Yoshizaki F."/>
            <person name="Wada S."/>
            <person name="Zhang C."/>
            <person name="Hyatt P.D."/>
            <person name="Larimer F."/>
            <person name="Detter C."/>
            <person name="Doggett N."/>
            <person name="Glavina T."/>
            <person name="Hawkins T."/>
            <person name="Richardson P."/>
            <person name="Lucas S."/>
            <person name="Kohara Y."/>
            <person name="Levine M."/>
            <person name="Satoh N."/>
            <person name="Rokhsar D.S."/>
        </authorList>
    </citation>
    <scope>NUCLEOTIDE SEQUENCE [LARGE SCALE GENOMIC DNA]</scope>
</reference>
<dbReference type="InParanoid" id="H2XM35"/>
<reference evidence="1" key="3">
    <citation type="submission" date="2025-08" db="UniProtKB">
        <authorList>
            <consortium name="Ensembl"/>
        </authorList>
    </citation>
    <scope>IDENTIFICATION</scope>
</reference>
<reference evidence="1" key="2">
    <citation type="journal article" date="2008" name="Genome Biol.">
        <title>Improved genome assembly and evidence-based global gene model set for the chordate Ciona intestinalis: new insight into intron and operon populations.</title>
        <authorList>
            <person name="Satou Y."/>
            <person name="Mineta K."/>
            <person name="Ogasawara M."/>
            <person name="Sasakura Y."/>
            <person name="Shoguchi E."/>
            <person name="Ueno K."/>
            <person name="Yamada L."/>
            <person name="Matsumoto J."/>
            <person name="Wasserscheid J."/>
            <person name="Dewar K."/>
            <person name="Wiley G.B."/>
            <person name="Macmil S.L."/>
            <person name="Roe B.A."/>
            <person name="Zeller R.W."/>
            <person name="Hastings K.E."/>
            <person name="Lemaire P."/>
            <person name="Lindquist E."/>
            <person name="Endo T."/>
            <person name="Hotta K."/>
            <person name="Inaba K."/>
        </authorList>
    </citation>
    <scope>NUCLEOTIDE SEQUENCE [LARGE SCALE GENOMIC DNA]</scope>
    <source>
        <strain evidence="1">wild type</strain>
    </source>
</reference>
<sequence length="58" mass="6840">MDSALFQHQTSEKPRQLNMRIFLVFLKLFHSESCTDMRNKCAEKNGDTKTDEISFNTR</sequence>
<accession>H2XM35</accession>
<dbReference type="HOGENOM" id="CLU_2978418_0_0_1"/>
<reference evidence="1" key="4">
    <citation type="submission" date="2025-09" db="UniProtKB">
        <authorList>
            <consortium name="Ensembl"/>
        </authorList>
    </citation>
    <scope>IDENTIFICATION</scope>
</reference>
<protein>
    <submittedName>
        <fullName evidence="1">Uncharacterized protein</fullName>
    </submittedName>
</protein>
<proteinExistence type="predicted"/>
<dbReference type="AlphaFoldDB" id="H2XM35"/>
<keyword evidence="2" id="KW-1185">Reference proteome</keyword>
<dbReference type="EMBL" id="EAAA01000499">
    <property type="status" value="NOT_ANNOTATED_CDS"/>
    <property type="molecule type" value="Genomic_DNA"/>
</dbReference>
<evidence type="ECO:0000313" key="2">
    <source>
        <dbReference type="Proteomes" id="UP000008144"/>
    </source>
</evidence>
<name>H2XM35_CIOIN</name>